<accession>H2YH14</accession>
<reference evidence="1" key="3">
    <citation type="submission" date="2025-09" db="UniProtKB">
        <authorList>
            <consortium name="Ensembl"/>
        </authorList>
    </citation>
    <scope>IDENTIFICATION</scope>
</reference>
<dbReference type="HOGENOM" id="CLU_1772256_0_0_1"/>
<dbReference type="GeneTree" id="ENSGT00390000018281"/>
<dbReference type="Proteomes" id="UP000007875">
    <property type="component" value="Unassembled WGS sequence"/>
</dbReference>
<evidence type="ECO:0000313" key="1">
    <source>
        <dbReference type="Ensembl" id="ENSCSAVP00000004613.1"/>
    </source>
</evidence>
<dbReference type="InParanoid" id="H2YH14"/>
<dbReference type="OMA" id="THGNDLW"/>
<keyword evidence="2" id="KW-1185">Reference proteome</keyword>
<dbReference type="Ensembl" id="ENSCSAVT00000004680.1">
    <property type="protein sequence ID" value="ENSCSAVP00000004613.1"/>
    <property type="gene ID" value="ENSCSAVG00000002749.1"/>
</dbReference>
<protein>
    <submittedName>
        <fullName evidence="1">Uncharacterized protein</fullName>
    </submittedName>
</protein>
<dbReference type="InterPro" id="IPR012334">
    <property type="entry name" value="Pectin_lyas_fold"/>
</dbReference>
<sequence>RVHRQRRHTDIFYVDSTHGNDLWTGRNPTVQGTEGPFRTLNRAIENIRKVRRSLEDEVTLYVRSGTYFQRKKIYLDIRDSNLAIIAFDGGERPLISGGAKISRDSFIPMYQTDRHVIYGAPFTGRMPRQIMHFTRNVIYVNNTRAHL</sequence>
<reference evidence="1" key="2">
    <citation type="submission" date="2025-08" db="UniProtKB">
        <authorList>
            <consortium name="Ensembl"/>
        </authorList>
    </citation>
    <scope>IDENTIFICATION</scope>
</reference>
<dbReference type="eggNOG" id="ENOG502SAMW">
    <property type="taxonomic scope" value="Eukaryota"/>
</dbReference>
<evidence type="ECO:0000313" key="2">
    <source>
        <dbReference type="Proteomes" id="UP000007875"/>
    </source>
</evidence>
<dbReference type="InterPro" id="IPR011050">
    <property type="entry name" value="Pectin_lyase_fold/virulence"/>
</dbReference>
<organism evidence="1 2">
    <name type="scientific">Ciona savignyi</name>
    <name type="common">Pacific transparent sea squirt</name>
    <dbReference type="NCBI Taxonomy" id="51511"/>
    <lineage>
        <taxon>Eukaryota</taxon>
        <taxon>Metazoa</taxon>
        <taxon>Chordata</taxon>
        <taxon>Tunicata</taxon>
        <taxon>Ascidiacea</taxon>
        <taxon>Phlebobranchia</taxon>
        <taxon>Cionidae</taxon>
        <taxon>Ciona</taxon>
    </lineage>
</organism>
<proteinExistence type="predicted"/>
<name>H2YH14_CIOSA</name>
<dbReference type="SUPFAM" id="SSF51126">
    <property type="entry name" value="Pectin lyase-like"/>
    <property type="match status" value="1"/>
</dbReference>
<dbReference type="AlphaFoldDB" id="H2YH14"/>
<dbReference type="Gene3D" id="2.160.20.10">
    <property type="entry name" value="Single-stranded right-handed beta-helix, Pectin lyase-like"/>
    <property type="match status" value="1"/>
</dbReference>
<reference evidence="2" key="1">
    <citation type="submission" date="2003-08" db="EMBL/GenBank/DDBJ databases">
        <authorList>
            <person name="Birren B."/>
            <person name="Nusbaum C."/>
            <person name="Abebe A."/>
            <person name="Abouelleil A."/>
            <person name="Adekoya E."/>
            <person name="Ait-zahra M."/>
            <person name="Allen N."/>
            <person name="Allen T."/>
            <person name="An P."/>
            <person name="Anderson M."/>
            <person name="Anderson S."/>
            <person name="Arachchi H."/>
            <person name="Armbruster J."/>
            <person name="Bachantsang P."/>
            <person name="Baldwin J."/>
            <person name="Barry A."/>
            <person name="Bayul T."/>
            <person name="Blitshsteyn B."/>
            <person name="Bloom T."/>
            <person name="Blye J."/>
            <person name="Boguslavskiy L."/>
            <person name="Borowsky M."/>
            <person name="Boukhgalter B."/>
            <person name="Brunache A."/>
            <person name="Butler J."/>
            <person name="Calixte N."/>
            <person name="Calvo S."/>
            <person name="Camarata J."/>
            <person name="Campo K."/>
            <person name="Chang J."/>
            <person name="Cheshatsang Y."/>
            <person name="Citroen M."/>
            <person name="Collymore A."/>
            <person name="Considine T."/>
            <person name="Cook A."/>
            <person name="Cooke P."/>
            <person name="Corum B."/>
            <person name="Cuomo C."/>
            <person name="David R."/>
            <person name="Dawoe T."/>
            <person name="Degray S."/>
            <person name="Dodge S."/>
            <person name="Dooley K."/>
            <person name="Dorje P."/>
            <person name="Dorjee K."/>
            <person name="Dorris L."/>
            <person name="Duffey N."/>
            <person name="Dupes A."/>
            <person name="Elkins T."/>
            <person name="Engels R."/>
            <person name="Erickson J."/>
            <person name="Farina A."/>
            <person name="Faro S."/>
            <person name="Ferreira P."/>
            <person name="Fischer H."/>
            <person name="Fitzgerald M."/>
            <person name="Foley K."/>
            <person name="Gage D."/>
            <person name="Galagan J."/>
            <person name="Gearin G."/>
            <person name="Gnerre S."/>
            <person name="Gnirke A."/>
            <person name="Goyette A."/>
            <person name="Graham J."/>
            <person name="Grandbois E."/>
            <person name="Gyaltsen K."/>
            <person name="Hafez N."/>
            <person name="Hagopian D."/>
            <person name="Hagos B."/>
            <person name="Hall J."/>
            <person name="Hatcher B."/>
            <person name="Heller A."/>
            <person name="Higgins H."/>
            <person name="Honan T."/>
            <person name="Horn A."/>
            <person name="Houde N."/>
            <person name="Hughes L."/>
            <person name="Hulme W."/>
            <person name="Husby E."/>
            <person name="Iliev I."/>
            <person name="Jaffe D."/>
            <person name="Jones C."/>
            <person name="Kamal M."/>
            <person name="Kamat A."/>
            <person name="Kamvysselis M."/>
            <person name="Karlsson E."/>
            <person name="Kells C."/>
            <person name="Kieu A."/>
            <person name="Kisner P."/>
            <person name="Kodira C."/>
            <person name="Kulbokas E."/>
            <person name="Labutti K."/>
            <person name="Lama D."/>
            <person name="Landers T."/>
            <person name="Leger J."/>
            <person name="Levine S."/>
            <person name="Lewis D."/>
            <person name="Lewis T."/>
            <person name="Lindblad-toh K."/>
            <person name="Liu X."/>
            <person name="Lokyitsang T."/>
            <person name="Lokyitsang Y."/>
            <person name="Lucien O."/>
            <person name="Lui A."/>
            <person name="Ma L.J."/>
            <person name="Mabbitt R."/>
            <person name="Macdonald J."/>
            <person name="Maclean C."/>
            <person name="Major J."/>
            <person name="Manning J."/>
            <person name="Marabella R."/>
            <person name="Maru K."/>
            <person name="Matthews C."/>
            <person name="Mauceli E."/>
            <person name="Mccarthy M."/>
            <person name="Mcdonough S."/>
            <person name="Mcghee T."/>
            <person name="Meldrim J."/>
            <person name="Meneus L."/>
            <person name="Mesirov J."/>
            <person name="Mihalev A."/>
            <person name="Mihova T."/>
            <person name="Mikkelsen T."/>
            <person name="Mlenga V."/>
            <person name="Moru K."/>
            <person name="Mozes J."/>
            <person name="Mulrain L."/>
            <person name="Munson G."/>
            <person name="Naylor J."/>
            <person name="Newes C."/>
            <person name="Nguyen C."/>
            <person name="Nguyen N."/>
            <person name="Nguyen T."/>
            <person name="Nicol R."/>
            <person name="Nielsen C."/>
            <person name="Nizzari M."/>
            <person name="Norbu C."/>
            <person name="Norbu N."/>
            <person name="O'donnell P."/>
            <person name="Okoawo O."/>
            <person name="O'leary S."/>
            <person name="Omotosho B."/>
            <person name="O'neill K."/>
            <person name="Osman S."/>
            <person name="Parker S."/>
            <person name="Perrin D."/>
            <person name="Phunkhang P."/>
            <person name="Piqani B."/>
            <person name="Purcell S."/>
            <person name="Rachupka T."/>
            <person name="Ramasamy U."/>
            <person name="Rameau R."/>
            <person name="Ray V."/>
            <person name="Raymond C."/>
            <person name="Retta R."/>
            <person name="Richardson S."/>
            <person name="Rise C."/>
            <person name="Rodriguez J."/>
            <person name="Rogers J."/>
            <person name="Rogov P."/>
            <person name="Rutman M."/>
            <person name="Schupbach R."/>
            <person name="Seaman C."/>
            <person name="Settipalli S."/>
            <person name="Sharpe T."/>
            <person name="Sheridan J."/>
            <person name="Sherpa N."/>
            <person name="Shi J."/>
            <person name="Smirnov S."/>
            <person name="Smith C."/>
            <person name="Sougnez C."/>
            <person name="Spencer B."/>
            <person name="Stalker J."/>
            <person name="Stange-thomann N."/>
            <person name="Stavropoulos S."/>
            <person name="Stetson K."/>
            <person name="Stone C."/>
            <person name="Stone S."/>
            <person name="Stubbs M."/>
            <person name="Talamas J."/>
            <person name="Tchuinga P."/>
            <person name="Tenzing P."/>
            <person name="Tesfaye S."/>
            <person name="Theodore J."/>
            <person name="Thoulutsang Y."/>
            <person name="Topham K."/>
            <person name="Towey S."/>
            <person name="Tsamla T."/>
            <person name="Tsomo N."/>
            <person name="Vallee D."/>
            <person name="Vassiliev H."/>
            <person name="Venkataraman V."/>
            <person name="Vinson J."/>
            <person name="Vo A."/>
            <person name="Wade C."/>
            <person name="Wang S."/>
            <person name="Wangchuk T."/>
            <person name="Wangdi T."/>
            <person name="Whittaker C."/>
            <person name="Wilkinson J."/>
            <person name="Wu Y."/>
            <person name="Wyman D."/>
            <person name="Yadav S."/>
            <person name="Yang S."/>
            <person name="Yang X."/>
            <person name="Yeager S."/>
            <person name="Yee E."/>
            <person name="Young G."/>
            <person name="Zainoun J."/>
            <person name="Zembeck L."/>
            <person name="Zimmer A."/>
            <person name="Zody M."/>
            <person name="Lander E."/>
        </authorList>
    </citation>
    <scope>NUCLEOTIDE SEQUENCE [LARGE SCALE GENOMIC DNA]</scope>
</reference>